<dbReference type="SUPFAM" id="SSF47240">
    <property type="entry name" value="Ferritin-like"/>
    <property type="match status" value="2"/>
</dbReference>
<dbReference type="EMBL" id="JBIATK010000017">
    <property type="protein sequence ID" value="MFF4027760.1"/>
    <property type="molecule type" value="Genomic_DNA"/>
</dbReference>
<protein>
    <submittedName>
        <fullName evidence="2">Ferritin family protein</fullName>
    </submittedName>
</protein>
<dbReference type="InterPro" id="IPR009078">
    <property type="entry name" value="Ferritin-like_SF"/>
</dbReference>
<evidence type="ECO:0000259" key="1">
    <source>
        <dbReference type="PROSITE" id="PS50905"/>
    </source>
</evidence>
<proteinExistence type="predicted"/>
<evidence type="ECO:0000313" key="2">
    <source>
        <dbReference type="EMBL" id="MFF4027760.1"/>
    </source>
</evidence>
<dbReference type="CDD" id="cd01041">
    <property type="entry name" value="Rubrerythrin"/>
    <property type="match status" value="1"/>
</dbReference>
<dbReference type="InterPro" id="IPR003251">
    <property type="entry name" value="Rr_diiron-bd_dom"/>
</dbReference>
<organism evidence="2 3">
    <name type="scientific">Nocardia elegans</name>
    <dbReference type="NCBI Taxonomy" id="300029"/>
    <lineage>
        <taxon>Bacteria</taxon>
        <taxon>Bacillati</taxon>
        <taxon>Actinomycetota</taxon>
        <taxon>Actinomycetes</taxon>
        <taxon>Mycobacteriales</taxon>
        <taxon>Nocardiaceae</taxon>
        <taxon>Nocardia</taxon>
    </lineage>
</organism>
<dbReference type="PANTHER" id="PTHR33746:SF4">
    <property type="entry name" value="RUBRERYTHRIN"/>
    <property type="match status" value="1"/>
</dbReference>
<reference evidence="2 3" key="1">
    <citation type="submission" date="2024-10" db="EMBL/GenBank/DDBJ databases">
        <title>The Natural Products Discovery Center: Release of the First 8490 Sequenced Strains for Exploring Actinobacteria Biosynthetic Diversity.</title>
        <authorList>
            <person name="Kalkreuter E."/>
            <person name="Kautsar S.A."/>
            <person name="Yang D."/>
            <person name="Bader C.D."/>
            <person name="Teijaro C.N."/>
            <person name="Fluegel L."/>
            <person name="Davis C.M."/>
            <person name="Simpson J.R."/>
            <person name="Lauterbach L."/>
            <person name="Steele A.D."/>
            <person name="Gui C."/>
            <person name="Meng S."/>
            <person name="Li G."/>
            <person name="Viehrig K."/>
            <person name="Ye F."/>
            <person name="Su P."/>
            <person name="Kiefer A.F."/>
            <person name="Nichols A."/>
            <person name="Cepeda A.J."/>
            <person name="Yan W."/>
            <person name="Fan B."/>
            <person name="Jiang Y."/>
            <person name="Adhikari A."/>
            <person name="Zheng C.-J."/>
            <person name="Schuster L."/>
            <person name="Cowan T.M."/>
            <person name="Smanski M.J."/>
            <person name="Chevrette M.G."/>
            <person name="De Carvalho L.P.S."/>
            <person name="Shen B."/>
        </authorList>
    </citation>
    <scope>NUCLEOTIDE SEQUENCE [LARGE SCALE GENOMIC DNA]</scope>
    <source>
        <strain evidence="2 3">NPDC001867</strain>
    </source>
</reference>
<gene>
    <name evidence="2" type="ORF">ACFYY5_33435</name>
</gene>
<name>A0ABW6TS65_9NOCA</name>
<dbReference type="Gene3D" id="1.20.1260.10">
    <property type="match status" value="2"/>
</dbReference>
<dbReference type="InterPro" id="IPR052753">
    <property type="entry name" value="Rbr2/Nigerythrin"/>
</dbReference>
<keyword evidence="3" id="KW-1185">Reference proteome</keyword>
<dbReference type="RefSeq" id="WP_063909363.1">
    <property type="nucleotide sequence ID" value="NZ_JBIATK010000017.1"/>
</dbReference>
<dbReference type="PANTHER" id="PTHR33746">
    <property type="entry name" value="RUBRERYTHRIN"/>
    <property type="match status" value="1"/>
</dbReference>
<dbReference type="PROSITE" id="PS50905">
    <property type="entry name" value="FERRITIN_LIKE"/>
    <property type="match status" value="2"/>
</dbReference>
<accession>A0ABW6TS65</accession>
<dbReference type="InterPro" id="IPR009040">
    <property type="entry name" value="Ferritin-like_diiron"/>
</dbReference>
<evidence type="ECO:0000313" key="3">
    <source>
        <dbReference type="Proteomes" id="UP001602089"/>
    </source>
</evidence>
<sequence length="267" mass="27790">MHGEAFAHAKYRAYADQAQHSGEPRVAQEFRTAAQTELSDHFTREADLVGLGGDTAANLRDAIAGESTESTTMYPGFAAQATAAGDAAAAQLFSAIASDEAAHVRDFTIALATLTGPAAGAVVPAGPDVTATSITPGPAKSSGATLANLRTAMQGEAYAFAKYSRYARQAREAGNPQIAQLFSRTAQVELDEHFAEEATSAGLVASDVAANLTDAIAGEKHEAESMYPDYAAQADKAGNPRAADLFREIAADEKAHEQAFQQALDAL</sequence>
<dbReference type="Proteomes" id="UP001602089">
    <property type="component" value="Unassembled WGS sequence"/>
</dbReference>
<feature type="domain" description="Ferritin-like diiron" evidence="1">
    <location>
        <begin position="139"/>
        <end position="267"/>
    </location>
</feature>
<dbReference type="InterPro" id="IPR012347">
    <property type="entry name" value="Ferritin-like"/>
</dbReference>
<dbReference type="Pfam" id="PF02915">
    <property type="entry name" value="Rubrerythrin"/>
    <property type="match status" value="2"/>
</dbReference>
<comment type="caution">
    <text evidence="2">The sequence shown here is derived from an EMBL/GenBank/DDBJ whole genome shotgun (WGS) entry which is preliminary data.</text>
</comment>
<feature type="domain" description="Ferritin-like diiron" evidence="1">
    <location>
        <begin position="1"/>
        <end position="118"/>
    </location>
</feature>